<sequence>MSAEIAPKDDAAGVISFPGFELDLDRGELRVDGRATALRPKTFQVLLCLARQPGRLVAKQALFDAVWPDVVVTDDSLVQCIGELRSVLGDDAQTRIRTVPRRGYMLDALPLPLPAPVGPAGAALSGAGIPPQSSRRLAGWVAAAVVLSLCAVLAGAWWWNEAPRPAAQAARAGKISIAVLPFGNLSGDPTQDFFADGITADVIAELSRLADTLVIAQDSVRAYAGAQASPQQAGRELGALYVVTGGVQRTGDAVRIQARLTSAESGAVLWAESADYGDGKPWNWRAEMGPRMGRALLTGIADAVALRAASPDEPHEAIEHTMRGYSLMRGAGSLADLEAAIAEFDKALRAGQGSASAWAGRSIALSGAILSRLVAAPEDKLRAAEEAAAKALAADLTNPNAHFAHGQVLRLRGRLREALQAFEQCTALDPSFVYAHARMAYVKVELGRPAEAMDHVQWALRLSPKDVKQWQPLFAGGMALFHLGRDEDAYAMMEKTAARNPRVGFPYMWMAAIDGLHGRDGKARENLARYMERIPLHTIHELKATELSIEPVFLAQRERFYEGLRKAGLAE</sequence>
<dbReference type="Gene3D" id="1.25.40.10">
    <property type="entry name" value="Tetratricopeptide repeat domain"/>
    <property type="match status" value="1"/>
</dbReference>
<dbReference type="InterPro" id="IPR001867">
    <property type="entry name" value="OmpR/PhoB-type_DNA-bd"/>
</dbReference>
<keyword evidence="2" id="KW-0802">TPR repeat</keyword>
<dbReference type="PANTHER" id="PTHR12558">
    <property type="entry name" value="CELL DIVISION CYCLE 16,23,27"/>
    <property type="match status" value="1"/>
</dbReference>
<accession>A0A127JUY4</accession>
<proteinExistence type="predicted"/>
<keyword evidence="4" id="KW-1133">Transmembrane helix</keyword>
<dbReference type="PROSITE" id="PS50005">
    <property type="entry name" value="TPR"/>
    <property type="match status" value="1"/>
</dbReference>
<evidence type="ECO:0000313" key="6">
    <source>
        <dbReference type="EMBL" id="AMO23715.1"/>
    </source>
</evidence>
<dbReference type="PROSITE" id="PS51755">
    <property type="entry name" value="OMPR_PHOB"/>
    <property type="match status" value="1"/>
</dbReference>
<keyword evidence="4" id="KW-0812">Transmembrane</keyword>
<protein>
    <recommendedName>
        <fullName evidence="5">OmpR/PhoB-type domain-containing protein</fullName>
    </recommendedName>
</protein>
<dbReference type="Gene3D" id="3.40.50.10610">
    <property type="entry name" value="ABC-type transport auxiliary lipoprotein component"/>
    <property type="match status" value="1"/>
</dbReference>
<dbReference type="GO" id="GO:0003677">
    <property type="term" value="F:DNA binding"/>
    <property type="evidence" value="ECO:0007669"/>
    <property type="project" value="UniProtKB-UniRule"/>
</dbReference>
<dbReference type="SMART" id="SM00862">
    <property type="entry name" value="Trans_reg_C"/>
    <property type="match status" value="1"/>
</dbReference>
<dbReference type="CDD" id="cd00383">
    <property type="entry name" value="trans_reg_C"/>
    <property type="match status" value="1"/>
</dbReference>
<dbReference type="InterPro" id="IPR019734">
    <property type="entry name" value="TPR_rpt"/>
</dbReference>
<feature type="DNA-binding region" description="OmpR/PhoB-type" evidence="3">
    <location>
        <begin position="12"/>
        <end position="108"/>
    </location>
</feature>
<dbReference type="Pfam" id="PF00486">
    <property type="entry name" value="Trans_reg_C"/>
    <property type="match status" value="1"/>
</dbReference>
<evidence type="ECO:0000256" key="1">
    <source>
        <dbReference type="ARBA" id="ARBA00023125"/>
    </source>
</evidence>
<dbReference type="InterPro" id="IPR036388">
    <property type="entry name" value="WH-like_DNA-bd_sf"/>
</dbReference>
<dbReference type="GO" id="GO:0006355">
    <property type="term" value="P:regulation of DNA-templated transcription"/>
    <property type="evidence" value="ECO:0007669"/>
    <property type="project" value="InterPro"/>
</dbReference>
<feature type="repeat" description="TPR" evidence="2">
    <location>
        <begin position="399"/>
        <end position="432"/>
    </location>
</feature>
<dbReference type="InterPro" id="IPR011990">
    <property type="entry name" value="TPR-like_helical_dom_sf"/>
</dbReference>
<feature type="transmembrane region" description="Helical" evidence="4">
    <location>
        <begin position="137"/>
        <end position="159"/>
    </location>
</feature>
<feature type="domain" description="OmpR/PhoB-type" evidence="5">
    <location>
        <begin position="12"/>
        <end position="108"/>
    </location>
</feature>
<dbReference type="PATRIC" id="fig|94132.3.peg.2776"/>
<dbReference type="GO" id="GO:0000160">
    <property type="term" value="P:phosphorelay signal transduction system"/>
    <property type="evidence" value="ECO:0007669"/>
    <property type="project" value="InterPro"/>
</dbReference>
<dbReference type="SUPFAM" id="SSF48452">
    <property type="entry name" value="TPR-like"/>
    <property type="match status" value="1"/>
</dbReference>
<dbReference type="PANTHER" id="PTHR12558:SF33">
    <property type="entry name" value="BLL7664 PROTEIN"/>
    <property type="match status" value="1"/>
</dbReference>
<dbReference type="OrthoDB" id="1971692at2"/>
<evidence type="ECO:0000259" key="5">
    <source>
        <dbReference type="PROSITE" id="PS51755"/>
    </source>
</evidence>
<name>A0A127JUY4_9BURK</name>
<evidence type="ECO:0000256" key="4">
    <source>
        <dbReference type="SAM" id="Phobius"/>
    </source>
</evidence>
<organism evidence="6 7">
    <name type="scientific">Ramlibacter tataouinensis</name>
    <dbReference type="NCBI Taxonomy" id="94132"/>
    <lineage>
        <taxon>Bacteria</taxon>
        <taxon>Pseudomonadati</taxon>
        <taxon>Pseudomonadota</taxon>
        <taxon>Betaproteobacteria</taxon>
        <taxon>Burkholderiales</taxon>
        <taxon>Comamonadaceae</taxon>
        <taxon>Ramlibacter</taxon>
    </lineage>
</organism>
<evidence type="ECO:0000256" key="2">
    <source>
        <dbReference type="PROSITE-ProRule" id="PRU00339"/>
    </source>
</evidence>
<dbReference type="Pfam" id="PF14559">
    <property type="entry name" value="TPR_19"/>
    <property type="match status" value="1"/>
</dbReference>
<dbReference type="Proteomes" id="UP000070433">
    <property type="component" value="Chromosome"/>
</dbReference>
<dbReference type="EMBL" id="CP010951">
    <property type="protein sequence ID" value="AMO23715.1"/>
    <property type="molecule type" value="Genomic_DNA"/>
</dbReference>
<dbReference type="Gene3D" id="1.10.10.10">
    <property type="entry name" value="Winged helix-like DNA-binding domain superfamily/Winged helix DNA-binding domain"/>
    <property type="match status" value="1"/>
</dbReference>
<gene>
    <name evidence="6" type="ORF">UC35_13625</name>
</gene>
<keyword evidence="1 3" id="KW-0238">DNA-binding</keyword>
<keyword evidence="4" id="KW-0472">Membrane</keyword>
<dbReference type="InterPro" id="IPR016032">
    <property type="entry name" value="Sig_transdc_resp-reg_C-effctor"/>
</dbReference>
<dbReference type="SUPFAM" id="SSF46894">
    <property type="entry name" value="C-terminal effector domain of the bipartite response regulators"/>
    <property type="match status" value="1"/>
</dbReference>
<dbReference type="SMART" id="SM00028">
    <property type="entry name" value="TPR"/>
    <property type="match status" value="2"/>
</dbReference>
<dbReference type="AlphaFoldDB" id="A0A127JUY4"/>
<evidence type="ECO:0000313" key="7">
    <source>
        <dbReference type="Proteomes" id="UP000070433"/>
    </source>
</evidence>
<keyword evidence="7" id="KW-1185">Reference proteome</keyword>
<reference evidence="6 7" key="1">
    <citation type="journal article" date="2014" name="Int. J. Syst. Evol. Microbiol.">
        <title>Ramlibacter solisilvae sp. nov., isolated from forest soil, and emended description of the genus Ramlibacter.</title>
        <authorList>
            <person name="Lee H.J."/>
            <person name="Lee S.H."/>
            <person name="Lee S.S."/>
            <person name="Lee J.S."/>
            <person name="Kim Y."/>
            <person name="Kim S.C."/>
            <person name="Jeon C.O."/>
        </authorList>
    </citation>
    <scope>NUCLEOTIDE SEQUENCE [LARGE SCALE GENOMIC DNA]</scope>
    <source>
        <strain evidence="6 7">5-10</strain>
    </source>
</reference>
<evidence type="ECO:0000256" key="3">
    <source>
        <dbReference type="PROSITE-ProRule" id="PRU01091"/>
    </source>
</evidence>
<dbReference type="RefSeq" id="WP_061500571.1">
    <property type="nucleotide sequence ID" value="NZ_CP010951.1"/>
</dbReference>